<dbReference type="InterPro" id="IPR042255">
    <property type="entry name" value="EutC_N"/>
</dbReference>
<comment type="subcellular location">
    <subcellularLocation>
        <location evidence="5">Bacterial microcompartment</location>
    </subcellularLocation>
</comment>
<dbReference type="EMBL" id="CP047591">
    <property type="protein sequence ID" value="QHI71124.1"/>
    <property type="molecule type" value="Genomic_DNA"/>
</dbReference>
<dbReference type="AlphaFoldDB" id="A0A6P1MEW2"/>
<comment type="pathway">
    <text evidence="5">Amine and polyamine degradation; ethanolamine degradation.</text>
</comment>
<keyword evidence="4 5" id="KW-1283">Bacterial microcompartment</keyword>
<sequence>MNEEQLKNLVQQIIEKMSSDNNQKPAAGGSCNNFSGAACSTVISDEEVPDIMSYDYTKHLDIPNAANPEEYLRIKAKTDARLGVGRCGPRYTTMSYLRVLADHAGAMDAVLNDVPDDFILENGLFSVSTVCKSKYEYMTRPDLGRLFTKEAEATIKSKCKMNPDVQVIVGDGLSSTAVEANIKDLLPSLEQGFKVEGLNAGVPFFVKYARVPAMDAISAMIKPKVTIILLGERPGLATYASLSAYITYDGYVGIPEANRTVVSNIHKNGTNAVEAGAHIAGVVKKMIQQKASGTGLQL</sequence>
<evidence type="ECO:0000313" key="6">
    <source>
        <dbReference type="EMBL" id="QHI71124.1"/>
    </source>
</evidence>
<protein>
    <recommendedName>
        <fullName evidence="5">Ethanolamine ammonia-lyase small subunit</fullName>
        <shortName evidence="5">EAL small subunit</shortName>
        <ecNumber evidence="5">4.3.1.7</ecNumber>
    </recommendedName>
</protein>
<dbReference type="GO" id="GO:0008851">
    <property type="term" value="F:ethanolamine ammonia-lyase activity"/>
    <property type="evidence" value="ECO:0007669"/>
    <property type="project" value="UniProtKB-UniRule"/>
</dbReference>
<keyword evidence="3 5" id="KW-0170">Cobalt</keyword>
<keyword evidence="2 5" id="KW-0456">Lyase</keyword>
<feature type="binding site" evidence="5">
    <location>
        <position position="232"/>
    </location>
    <ligand>
        <name>adenosylcob(III)alamin</name>
        <dbReference type="ChEBI" id="CHEBI:18408"/>
    </ligand>
</feature>
<dbReference type="NCBIfam" id="NF003971">
    <property type="entry name" value="PRK05465.1"/>
    <property type="match status" value="1"/>
</dbReference>
<feature type="binding site" evidence="5">
    <location>
        <position position="211"/>
    </location>
    <ligand>
        <name>adenosylcob(III)alamin</name>
        <dbReference type="ChEBI" id="CHEBI:18408"/>
    </ligand>
</feature>
<dbReference type="PANTHER" id="PTHR39330:SF1">
    <property type="entry name" value="ETHANOLAMINE AMMONIA-LYASE SMALL SUBUNIT"/>
    <property type="match status" value="1"/>
</dbReference>
<organism evidence="6 7">
    <name type="scientific">Aminipila terrae</name>
    <dbReference type="NCBI Taxonomy" id="2697030"/>
    <lineage>
        <taxon>Bacteria</taxon>
        <taxon>Bacillati</taxon>
        <taxon>Bacillota</taxon>
        <taxon>Clostridia</taxon>
        <taxon>Peptostreptococcales</taxon>
        <taxon>Anaerovoracaceae</taxon>
        <taxon>Aminipila</taxon>
    </lineage>
</organism>
<evidence type="ECO:0000313" key="7">
    <source>
        <dbReference type="Proteomes" id="UP000463883"/>
    </source>
</evidence>
<comment type="catalytic activity">
    <reaction evidence="5">
        <text>ethanolamine = acetaldehyde + NH4(+)</text>
        <dbReference type="Rhea" id="RHEA:15313"/>
        <dbReference type="ChEBI" id="CHEBI:15343"/>
        <dbReference type="ChEBI" id="CHEBI:28938"/>
        <dbReference type="ChEBI" id="CHEBI:57603"/>
        <dbReference type="EC" id="4.3.1.7"/>
    </reaction>
</comment>
<evidence type="ECO:0000256" key="1">
    <source>
        <dbReference type="ARBA" id="ARBA00022628"/>
    </source>
</evidence>
<comment type="subunit">
    <text evidence="5">The basic unit is a heterodimer which dimerizes to form tetramers. The heterotetramers trimerize; 6 large subunits form a core ring with 6 small subunits projecting outwards.</text>
</comment>
<gene>
    <name evidence="5 6" type="primary">eutC</name>
    <name evidence="6" type="ORF">Ami3637_00845</name>
</gene>
<dbReference type="RefSeq" id="WP_162360900.1">
    <property type="nucleotide sequence ID" value="NZ_CP047591.1"/>
</dbReference>
<keyword evidence="1 5" id="KW-0846">Cobalamin</keyword>
<accession>A0A6P1MEW2</accession>
<dbReference type="Pfam" id="PF05985">
    <property type="entry name" value="EutC"/>
    <property type="match status" value="1"/>
</dbReference>
<dbReference type="Proteomes" id="UP000463883">
    <property type="component" value="Chromosome"/>
</dbReference>
<evidence type="ECO:0000256" key="4">
    <source>
        <dbReference type="ARBA" id="ARBA00024446"/>
    </source>
</evidence>
<dbReference type="GO" id="GO:0009350">
    <property type="term" value="C:ethanolamine ammonia-lyase complex"/>
    <property type="evidence" value="ECO:0007669"/>
    <property type="project" value="UniProtKB-UniRule"/>
</dbReference>
<comment type="cofactor">
    <cofactor evidence="5">
        <name>adenosylcob(III)alamin</name>
        <dbReference type="ChEBI" id="CHEBI:18408"/>
    </cofactor>
    <text evidence="5">Binds between the large and small subunits.</text>
</comment>
<evidence type="ECO:0000256" key="3">
    <source>
        <dbReference type="ARBA" id="ARBA00023285"/>
    </source>
</evidence>
<comment type="similarity">
    <text evidence="5">Belongs to the EutC family.</text>
</comment>
<name>A0A6P1MEW2_9FIRM</name>
<comment type="function">
    <text evidence="5">Catalyzes the deamination of various vicinal amino-alcohols to oxo compounds. Allows this organism to utilize ethanolamine as the sole source of nitrogen and carbon in the presence of external vitamin B12.</text>
</comment>
<dbReference type="GO" id="GO:0031419">
    <property type="term" value="F:cobalamin binding"/>
    <property type="evidence" value="ECO:0007669"/>
    <property type="project" value="UniProtKB-UniRule"/>
</dbReference>
<dbReference type="KEGG" id="amic:Ami3637_00845"/>
<dbReference type="InterPro" id="IPR009246">
    <property type="entry name" value="EutC"/>
</dbReference>
<reference evidence="6 7" key="1">
    <citation type="submission" date="2020-01" db="EMBL/GenBank/DDBJ databases">
        <title>Genomic analysis of Aminipila sp. CBA3637.</title>
        <authorList>
            <person name="Kim Y.B."/>
            <person name="Roh S.W."/>
        </authorList>
    </citation>
    <scope>NUCLEOTIDE SEQUENCE [LARGE SCALE GENOMIC DNA]</scope>
    <source>
        <strain evidence="6 7">CBA3637</strain>
    </source>
</reference>
<dbReference type="InterPro" id="IPR042251">
    <property type="entry name" value="EutC_C"/>
</dbReference>
<dbReference type="GO" id="GO:0006520">
    <property type="term" value="P:amino acid metabolic process"/>
    <property type="evidence" value="ECO:0007669"/>
    <property type="project" value="InterPro"/>
</dbReference>
<dbReference type="GO" id="GO:0031471">
    <property type="term" value="C:ethanolamine degradation polyhedral organelle"/>
    <property type="evidence" value="ECO:0007669"/>
    <property type="project" value="UniProtKB-UniRule"/>
</dbReference>
<dbReference type="HAMAP" id="MF_00601">
    <property type="entry name" value="EutC"/>
    <property type="match status" value="1"/>
</dbReference>
<dbReference type="PIRSF" id="PIRSF018982">
    <property type="entry name" value="EutC"/>
    <property type="match status" value="1"/>
</dbReference>
<dbReference type="Gene3D" id="1.10.30.40">
    <property type="entry name" value="Ethanolamine ammonia-lyase light chain (EutC), N-terminal domain"/>
    <property type="match status" value="1"/>
</dbReference>
<dbReference type="Gene3D" id="3.40.50.11240">
    <property type="entry name" value="Ethanolamine ammonia-lyase light chain (EutC)"/>
    <property type="match status" value="1"/>
</dbReference>
<proteinExistence type="inferred from homology"/>
<evidence type="ECO:0000256" key="5">
    <source>
        <dbReference type="HAMAP-Rule" id="MF_00601"/>
    </source>
</evidence>
<dbReference type="GO" id="GO:0046336">
    <property type="term" value="P:ethanolamine catabolic process"/>
    <property type="evidence" value="ECO:0007669"/>
    <property type="project" value="UniProtKB-UniRule"/>
</dbReference>
<dbReference type="PANTHER" id="PTHR39330">
    <property type="entry name" value="ETHANOLAMINE AMMONIA-LYASE LIGHT CHAIN"/>
    <property type="match status" value="1"/>
</dbReference>
<dbReference type="EC" id="4.3.1.7" evidence="5"/>
<keyword evidence="7" id="KW-1185">Reference proteome</keyword>
<evidence type="ECO:0000256" key="2">
    <source>
        <dbReference type="ARBA" id="ARBA00023239"/>
    </source>
</evidence>
<dbReference type="UniPathway" id="UPA00560"/>